<reference evidence="2 3" key="1">
    <citation type="submission" date="2017-12" db="EMBL/GenBank/DDBJ databases">
        <title>Complete genome sequence of Herbivorax saccincola GGR1, a novel Cellulosome-producing hydrolytic bacterium in a thermophilic biogas plant, established by Illumina and Nanopore MinION sequencing.</title>
        <authorList>
            <person name="Pechtl A."/>
            <person name="Ruckert C."/>
            <person name="Koeck D.E."/>
            <person name="Maus I."/>
            <person name="Winkler A."/>
            <person name="Kalinowski J."/>
            <person name="Puhler A."/>
            <person name="Schwarz W.W."/>
            <person name="Zverlov V.V."/>
            <person name="Schluter A."/>
            <person name="Liebl W."/>
        </authorList>
    </citation>
    <scope>NUCLEOTIDE SEQUENCE [LARGE SCALE GENOMIC DNA]</scope>
    <source>
        <strain evidence="3">SR1</strain>
    </source>
</reference>
<evidence type="ECO:0000313" key="3">
    <source>
        <dbReference type="Proteomes" id="UP000233534"/>
    </source>
</evidence>
<gene>
    <name evidence="2" type="ORF">HVS_03085</name>
</gene>
<dbReference type="Proteomes" id="UP000233534">
    <property type="component" value="Chromosome"/>
</dbReference>
<proteinExistence type="predicted"/>
<evidence type="ECO:0000313" key="2">
    <source>
        <dbReference type="EMBL" id="AUG56567.1"/>
    </source>
</evidence>
<keyword evidence="3" id="KW-1185">Reference proteome</keyword>
<dbReference type="KEGG" id="hsc:HVS_03085"/>
<keyword evidence="1" id="KW-0472">Membrane</keyword>
<feature type="transmembrane region" description="Helical" evidence="1">
    <location>
        <begin position="15"/>
        <end position="33"/>
    </location>
</feature>
<keyword evidence="1" id="KW-0812">Transmembrane</keyword>
<sequence length="51" mass="6335">MSELFLTHKYFDFDYLIGYTIIDFENFLVFYLCEKKIATKRRKYVENKNII</sequence>
<keyword evidence="1" id="KW-1133">Transmembrane helix</keyword>
<dbReference type="AlphaFoldDB" id="A0A2K9DYG5"/>
<name>A0A2K9DYG5_9FIRM</name>
<accession>A0A2K9DYG5</accession>
<evidence type="ECO:0000256" key="1">
    <source>
        <dbReference type="SAM" id="Phobius"/>
    </source>
</evidence>
<dbReference type="RefSeq" id="WP_159063359.1">
    <property type="nucleotide sequence ID" value="NZ_CP025197.1"/>
</dbReference>
<protein>
    <submittedName>
        <fullName evidence="2">Uncharacterized protein</fullName>
    </submittedName>
</protein>
<organism evidence="2 3">
    <name type="scientific">Acetivibrio saccincola</name>
    <dbReference type="NCBI Taxonomy" id="1677857"/>
    <lineage>
        <taxon>Bacteria</taxon>
        <taxon>Bacillati</taxon>
        <taxon>Bacillota</taxon>
        <taxon>Clostridia</taxon>
        <taxon>Eubacteriales</taxon>
        <taxon>Oscillospiraceae</taxon>
        <taxon>Acetivibrio</taxon>
    </lineage>
</organism>
<dbReference type="EMBL" id="CP025197">
    <property type="protein sequence ID" value="AUG56567.1"/>
    <property type="molecule type" value="Genomic_DNA"/>
</dbReference>